<dbReference type="Pfam" id="PF04287">
    <property type="entry name" value="DUF446"/>
    <property type="match status" value="1"/>
</dbReference>
<dbReference type="Gene3D" id="1.20.1440.40">
    <property type="entry name" value="YqcC-like"/>
    <property type="match status" value="1"/>
</dbReference>
<dbReference type="PANTHER" id="PTHR39586">
    <property type="entry name" value="CYTOPLASMIC PROTEIN-RELATED"/>
    <property type="match status" value="1"/>
</dbReference>
<sequence length="109" mass="12492">MIMTRSHKEVEILILKLEQSLREAMLWSSFAPSVEALQSKLPFALDTMLFEQWLQFVFIPKMTEIVNTQGILPQNMHLLPMAEQCFGAADNQSAHMQVIKQIDLIFAIS</sequence>
<dbReference type="SUPFAM" id="SSF158452">
    <property type="entry name" value="YqcC-like"/>
    <property type="match status" value="1"/>
</dbReference>
<keyword evidence="3" id="KW-1185">Reference proteome</keyword>
<dbReference type="STRING" id="1129794.C427_1669"/>
<dbReference type="AlphaFoldDB" id="M4RMG5"/>
<dbReference type="InterPro" id="IPR007384">
    <property type="entry name" value="UCP006257"/>
</dbReference>
<feature type="domain" description="YqcC-like" evidence="1">
    <location>
        <begin position="11"/>
        <end position="103"/>
    </location>
</feature>
<dbReference type="EMBL" id="CP003837">
    <property type="protein sequence ID" value="AGH43778.1"/>
    <property type="molecule type" value="Genomic_DNA"/>
</dbReference>
<dbReference type="HOGENOM" id="CLU_130358_0_0_6"/>
<dbReference type="GO" id="GO:0044010">
    <property type="term" value="P:single-species biofilm formation"/>
    <property type="evidence" value="ECO:0007669"/>
    <property type="project" value="TreeGrafter"/>
</dbReference>
<name>M4RMG5_9ALTE</name>
<dbReference type="InterPro" id="IPR023376">
    <property type="entry name" value="YqcC-like_dom"/>
</dbReference>
<gene>
    <name evidence="2" type="ORF">C427_1669</name>
</gene>
<dbReference type="Proteomes" id="UP000011864">
    <property type="component" value="Chromosome"/>
</dbReference>
<evidence type="ECO:0000313" key="3">
    <source>
        <dbReference type="Proteomes" id="UP000011864"/>
    </source>
</evidence>
<dbReference type="KEGG" id="gps:C427_1669"/>
<organism evidence="2 3">
    <name type="scientific">Paraglaciecola psychrophila 170</name>
    <dbReference type="NCBI Taxonomy" id="1129794"/>
    <lineage>
        <taxon>Bacteria</taxon>
        <taxon>Pseudomonadati</taxon>
        <taxon>Pseudomonadota</taxon>
        <taxon>Gammaproteobacteria</taxon>
        <taxon>Alteromonadales</taxon>
        <taxon>Alteromonadaceae</taxon>
        <taxon>Paraglaciecola</taxon>
    </lineage>
</organism>
<dbReference type="PATRIC" id="fig|1129794.4.peg.1654"/>
<reference evidence="2 3" key="1">
    <citation type="journal article" date="2013" name="Genome Announc.">
        <title>Complete Genome Sequence of Glaciecola psychrophila Strain 170T.</title>
        <authorList>
            <person name="Yin J."/>
            <person name="Chen J."/>
            <person name="Liu G."/>
            <person name="Yu Y."/>
            <person name="Song L."/>
            <person name="Wang X."/>
            <person name="Qu X."/>
        </authorList>
    </citation>
    <scope>NUCLEOTIDE SEQUENCE [LARGE SCALE GENOMIC DNA]</scope>
    <source>
        <strain evidence="2 3">170</strain>
    </source>
</reference>
<accession>M4RMG5</accession>
<dbReference type="InterPro" id="IPR036814">
    <property type="entry name" value="YqcC-like_sf"/>
</dbReference>
<dbReference type="PANTHER" id="PTHR39586:SF1">
    <property type="entry name" value="CYTOPLASMIC PROTEIN"/>
    <property type="match status" value="1"/>
</dbReference>
<evidence type="ECO:0000313" key="2">
    <source>
        <dbReference type="EMBL" id="AGH43778.1"/>
    </source>
</evidence>
<dbReference type="eggNOG" id="COG3098">
    <property type="taxonomic scope" value="Bacteria"/>
</dbReference>
<proteinExistence type="predicted"/>
<evidence type="ECO:0000259" key="1">
    <source>
        <dbReference type="Pfam" id="PF04287"/>
    </source>
</evidence>
<protein>
    <recommendedName>
        <fullName evidence="1">YqcC-like domain-containing protein</fullName>
    </recommendedName>
</protein>